<dbReference type="RefSeq" id="WP_265965036.1">
    <property type="nucleotide sequence ID" value="NZ_JAPEVI010000003.1"/>
</dbReference>
<accession>A0ABT3R6K6</accession>
<organism evidence="1 2">
    <name type="scientific">Roseibium salinum</name>
    <dbReference type="NCBI Taxonomy" id="1604349"/>
    <lineage>
        <taxon>Bacteria</taxon>
        <taxon>Pseudomonadati</taxon>
        <taxon>Pseudomonadota</taxon>
        <taxon>Alphaproteobacteria</taxon>
        <taxon>Hyphomicrobiales</taxon>
        <taxon>Stappiaceae</taxon>
        <taxon>Roseibium</taxon>
    </lineage>
</organism>
<keyword evidence="2" id="KW-1185">Reference proteome</keyword>
<gene>
    <name evidence="1" type="ORF">ON753_20755</name>
</gene>
<name>A0ABT3R6K6_9HYPH</name>
<evidence type="ECO:0000313" key="2">
    <source>
        <dbReference type="Proteomes" id="UP001300261"/>
    </source>
</evidence>
<proteinExistence type="predicted"/>
<protein>
    <submittedName>
        <fullName evidence="1">Uncharacterized protein</fullName>
    </submittedName>
</protein>
<dbReference type="Proteomes" id="UP001300261">
    <property type="component" value="Unassembled WGS sequence"/>
</dbReference>
<comment type="caution">
    <text evidence="1">The sequence shown here is derived from an EMBL/GenBank/DDBJ whole genome shotgun (WGS) entry which is preliminary data.</text>
</comment>
<sequence length="169" mass="18342">MGRRAVGRGFADRTGRNPRIRADDTRRHAGLAVVGNVHNQGVAAADIGVAVQDAAVFQRHFQLDVTGRQFAVAAHRVDDDALVVPADDRPVPLVDGNRSYAGLRRFHVDAQRFGCGLGMGRRAASQEDEAACGEEAGFEDGCKTSLSSNMPHERSPWERMINLRSCDCT</sequence>
<evidence type="ECO:0000313" key="1">
    <source>
        <dbReference type="EMBL" id="MCX2724771.1"/>
    </source>
</evidence>
<dbReference type="EMBL" id="JAPEVI010000003">
    <property type="protein sequence ID" value="MCX2724771.1"/>
    <property type="molecule type" value="Genomic_DNA"/>
</dbReference>
<reference evidence="1 2" key="1">
    <citation type="journal article" date="2016" name="Int. J. Syst. Evol. Microbiol.">
        <title>Labrenzia salina sp. nov., isolated from the rhizosphere of the halophyte Arthrocnemum macrostachyum.</title>
        <authorList>
            <person name="Camacho M."/>
            <person name="Redondo-Gomez S."/>
            <person name="Rodriguez-Llorente I."/>
            <person name="Rohde M."/>
            <person name="Sproer C."/>
            <person name="Schumann P."/>
            <person name="Klenk H.P."/>
            <person name="Montero-Calasanz M.D.C."/>
        </authorList>
    </citation>
    <scope>NUCLEOTIDE SEQUENCE [LARGE SCALE GENOMIC DNA]</scope>
    <source>
        <strain evidence="1 2">DSM 29163</strain>
    </source>
</reference>